<dbReference type="InterPro" id="IPR041694">
    <property type="entry name" value="ADH_N_2"/>
</dbReference>
<name>A0A5N6R0K2_9ROSI</name>
<dbReference type="InterPro" id="IPR013149">
    <property type="entry name" value="ADH-like_C"/>
</dbReference>
<evidence type="ECO:0008006" key="6">
    <source>
        <dbReference type="Google" id="ProtNLM"/>
    </source>
</evidence>
<dbReference type="Proteomes" id="UP000327013">
    <property type="component" value="Chromosome 3"/>
</dbReference>
<proteinExistence type="predicted"/>
<protein>
    <recommendedName>
        <fullName evidence="6">Enoyl reductase (ER) domain-containing protein</fullName>
    </recommendedName>
</protein>
<dbReference type="OrthoDB" id="809632at2759"/>
<dbReference type="Gene3D" id="3.40.50.720">
    <property type="entry name" value="NAD(P)-binding Rossmann-like Domain"/>
    <property type="match status" value="1"/>
</dbReference>
<dbReference type="Pfam" id="PF00107">
    <property type="entry name" value="ADH_zinc_N"/>
    <property type="match status" value="1"/>
</dbReference>
<dbReference type="Pfam" id="PF16884">
    <property type="entry name" value="ADH_N_2"/>
    <property type="match status" value="1"/>
</dbReference>
<dbReference type="SUPFAM" id="SSF51735">
    <property type="entry name" value="NAD(P)-binding Rossmann-fold domains"/>
    <property type="match status" value="1"/>
</dbReference>
<feature type="domain" description="Alcohol dehydrogenase-like C-terminal" evidence="2">
    <location>
        <begin position="173"/>
        <end position="305"/>
    </location>
</feature>
<dbReference type="EMBL" id="CM017323">
    <property type="protein sequence ID" value="KAE8022720.1"/>
    <property type="molecule type" value="Genomic_DNA"/>
</dbReference>
<keyword evidence="5" id="KW-1185">Reference proteome</keyword>
<organism evidence="4 5">
    <name type="scientific">Carpinus fangiana</name>
    <dbReference type="NCBI Taxonomy" id="176857"/>
    <lineage>
        <taxon>Eukaryota</taxon>
        <taxon>Viridiplantae</taxon>
        <taxon>Streptophyta</taxon>
        <taxon>Embryophyta</taxon>
        <taxon>Tracheophyta</taxon>
        <taxon>Spermatophyta</taxon>
        <taxon>Magnoliopsida</taxon>
        <taxon>eudicotyledons</taxon>
        <taxon>Gunneridae</taxon>
        <taxon>Pentapetalae</taxon>
        <taxon>rosids</taxon>
        <taxon>fabids</taxon>
        <taxon>Fagales</taxon>
        <taxon>Betulaceae</taxon>
        <taxon>Carpinus</taxon>
    </lineage>
</organism>
<evidence type="ECO:0000256" key="1">
    <source>
        <dbReference type="ARBA" id="ARBA00023002"/>
    </source>
</evidence>
<accession>A0A5N6R0K2</accession>
<keyword evidence="1" id="KW-0560">Oxidoreductase</keyword>
<dbReference type="InterPro" id="IPR045010">
    <property type="entry name" value="MDR_fam"/>
</dbReference>
<feature type="domain" description="Oxidoreductase N-terminal" evidence="3">
    <location>
        <begin position="13"/>
        <end position="123"/>
    </location>
</feature>
<dbReference type="Gene3D" id="3.90.180.10">
    <property type="entry name" value="Medium-chain alcohol dehydrogenases, catalytic domain"/>
    <property type="match status" value="1"/>
</dbReference>
<dbReference type="CDD" id="cd08295">
    <property type="entry name" value="double_bond_reductase_like"/>
    <property type="match status" value="1"/>
</dbReference>
<evidence type="ECO:0000259" key="2">
    <source>
        <dbReference type="Pfam" id="PF00107"/>
    </source>
</evidence>
<dbReference type="PANTHER" id="PTHR43205">
    <property type="entry name" value="PROSTAGLANDIN REDUCTASE"/>
    <property type="match status" value="1"/>
</dbReference>
<dbReference type="FunFam" id="3.40.50.720:FF:000121">
    <property type="entry name" value="Prostaglandin reductase 2"/>
    <property type="match status" value="1"/>
</dbReference>
<sequence length="351" mass="38789">MASVDGEKVVSNKQVILRDYVSGFPKESDMYVTTGTVKLKVPQGSNALLVKNLYLSCDPYMCNLLRPTASTWVTYVAPFKPGSPIIGHGVAKVLDSAHPDFKKGDLVWGMTGWEEYSLITETDILFKIQHTDVPLSYYTGILGMPGMSAYAGFYEVCSPKKGEYVFISAASGAVGQLVGQFAKLLGCFVVGSAGSKEKVDLLKNKFGFDEAFNYKEEPDLDAALKRYFPEGIDIYFENVGGKTLDAVLLNMRIHGRIAACGMISQYNLDEPEGVKNLMTLIYKRVYMQGFVVSDYYHLYPKFLETVLPYIKEEKIVYLEDIAEGLESGPAALVGLFSGRNVGKRLVVVARE</sequence>
<reference evidence="4 5" key="1">
    <citation type="submission" date="2019-06" db="EMBL/GenBank/DDBJ databases">
        <title>A chromosomal-level reference genome of Carpinus fangiana (Coryloideae, Betulaceae).</title>
        <authorList>
            <person name="Yang X."/>
            <person name="Wang Z."/>
            <person name="Zhang L."/>
            <person name="Hao G."/>
            <person name="Liu J."/>
            <person name="Yang Y."/>
        </authorList>
    </citation>
    <scope>NUCLEOTIDE SEQUENCE [LARGE SCALE GENOMIC DNA]</scope>
    <source>
        <strain evidence="4">Cfa_2016G</strain>
        <tissue evidence="4">Leaf</tissue>
    </source>
</reference>
<gene>
    <name evidence="4" type="ORF">FH972_008500</name>
</gene>
<dbReference type="PANTHER" id="PTHR43205:SF7">
    <property type="entry name" value="PROSTAGLANDIN REDUCTASE 1"/>
    <property type="match status" value="1"/>
</dbReference>
<dbReference type="InterPro" id="IPR011032">
    <property type="entry name" value="GroES-like_sf"/>
</dbReference>
<dbReference type="SUPFAM" id="SSF50129">
    <property type="entry name" value="GroES-like"/>
    <property type="match status" value="1"/>
</dbReference>
<evidence type="ECO:0000259" key="3">
    <source>
        <dbReference type="Pfam" id="PF16884"/>
    </source>
</evidence>
<dbReference type="AlphaFoldDB" id="A0A5N6R0K2"/>
<evidence type="ECO:0000313" key="5">
    <source>
        <dbReference type="Proteomes" id="UP000327013"/>
    </source>
</evidence>
<evidence type="ECO:0000313" key="4">
    <source>
        <dbReference type="EMBL" id="KAE8022720.1"/>
    </source>
</evidence>
<dbReference type="InterPro" id="IPR036291">
    <property type="entry name" value="NAD(P)-bd_dom_sf"/>
</dbReference>
<dbReference type="GO" id="GO:0032440">
    <property type="term" value="F:2-alkenal reductase [NAD(P)H] activity"/>
    <property type="evidence" value="ECO:0007669"/>
    <property type="project" value="TreeGrafter"/>
</dbReference>